<name>A0A3Q9NM37_9POXV</name>
<dbReference type="Proteomes" id="UP000630645">
    <property type="component" value="Segment"/>
</dbReference>
<sequence length="421" mass="47919">MRPATTSRSRRTTPTISCECLEPRPRSSWCSRCLELCCCWPSSRTYSPCLCRSKLKIECRASDELAMCEDERVPLGGLPRALLPVPEFARGGVADSLDELLRDHDHQLCACYSGYRSQALEDERQARALLTEHIQSYMRKNYHSESLLVREQLRVCAKRMLFQDVSCLLHALRYSGCYASGMATGMRMARTCYCPYVYPGLDVVLPSFELELSGASEKGLGAARASMEIVLRETRIEDLDHIVSVQASLMAASKAIYDIFLRVRRFFRNAYYCTEACCECLYVQEQCSHPCVFSDEVARVPKCLNKAYIENCLDKAWPHLAAVRRMANRASRQCTRYSRSMEATLMRELRRVLPYRATPTVGSLYRTRHCDCSCAFYEALRDMLKVNPCVTVQIREGSCARPCRRPSSSEPCCVVARTFVQ</sequence>
<dbReference type="EMBL" id="MN931749">
    <property type="protein sequence ID" value="QHW18143.1"/>
    <property type="molecule type" value="Genomic_DNA"/>
</dbReference>
<dbReference type="EMBL" id="MH646551">
    <property type="protein sequence ID" value="AZT86241.1"/>
    <property type="molecule type" value="Genomic_DNA"/>
</dbReference>
<reference evidence="1" key="1">
    <citation type="submission" date="2018-07" db="EMBL/GenBank/DDBJ databases">
        <title>Illumina sequencing of clinical samples for virus detection in a public health laboratory: a feasibility study.</title>
        <authorList>
            <person name="Huang B."/>
            <person name="Jennison A."/>
            <person name="Whiley D."/>
            <person name="McMahon J."/>
            <person name="Hewitson G."/>
            <person name="Graham R."/>
            <person name="De Jong A."/>
            <person name="Warrilow D."/>
        </authorList>
    </citation>
    <scope>NUCLEOTIDE SEQUENCE [LARGE SCALE GENOMIC DNA]</scope>
    <source>
        <strain evidence="1">Sercmolcont1</strain>
    </source>
</reference>
<evidence type="ECO:0000313" key="2">
    <source>
        <dbReference type="EMBL" id="QHW17964.1"/>
    </source>
</evidence>
<proteinExistence type="predicted"/>
<reference evidence="2" key="2">
    <citation type="submission" date="2020-01" db="EMBL/GenBank/DDBJ databases">
        <title>Global genomic diversity of Molluscum contagiosum virus.</title>
        <authorList>
            <person name="Zorec T.M."/>
            <person name="Skubic L."/>
            <person name="Hosnjak L."/>
            <person name="Trcko K."/>
            <person name="Poljak M."/>
        </authorList>
    </citation>
    <scope>NUCLEOTIDE SEQUENCE</scope>
    <source>
        <strain evidence="2">MCV1_P05S01A</strain>
        <strain evidence="3">MCV1_P05S02A</strain>
    </source>
</reference>
<dbReference type="Proteomes" id="UP000619037">
    <property type="component" value="Segment"/>
</dbReference>
<protein>
    <submittedName>
        <fullName evidence="1">MC154R</fullName>
    </submittedName>
</protein>
<accession>A0A3Q9NM37</accession>
<evidence type="ECO:0000313" key="1">
    <source>
        <dbReference type="EMBL" id="AZT86241.1"/>
    </source>
</evidence>
<dbReference type="Proteomes" id="UP000317426">
    <property type="component" value="Segment"/>
</dbReference>
<organism evidence="1">
    <name type="scientific">Molluscum contagiosum virus</name>
    <dbReference type="NCBI Taxonomy" id="10279"/>
    <lineage>
        <taxon>Viruses</taxon>
        <taxon>Varidnaviria</taxon>
        <taxon>Bamfordvirae</taxon>
        <taxon>Nucleocytoviricota</taxon>
        <taxon>Pokkesviricetes</taxon>
        <taxon>Chitovirales</taxon>
        <taxon>Poxviridae</taxon>
        <taxon>Chordopoxvirinae</taxon>
        <taxon>Molluscipoxvirus</taxon>
        <taxon>Molluscipoxvirus molluscum</taxon>
    </lineage>
</organism>
<evidence type="ECO:0000313" key="3">
    <source>
        <dbReference type="EMBL" id="QHW18143.1"/>
    </source>
</evidence>
<gene>
    <name evidence="1" type="primary">MC154R</name>
    <name evidence="1" type="ORF">MOCVgp154</name>
</gene>
<dbReference type="EMBL" id="MN931748">
    <property type="protein sequence ID" value="QHW17964.1"/>
    <property type="molecule type" value="Genomic_DNA"/>
</dbReference>